<keyword evidence="1 3" id="KW-0328">Glycosyltransferase</keyword>
<dbReference type="PANTHER" id="PTHR12526:SF510">
    <property type="entry name" value="D-INOSITOL 3-PHOSPHATE GLYCOSYLTRANSFERASE"/>
    <property type="match status" value="1"/>
</dbReference>
<reference evidence="3 4" key="1">
    <citation type="submission" date="2019-02" db="EMBL/GenBank/DDBJ databases">
        <title>Deep-cultivation of Planctomycetes and their phenomic and genomic characterization uncovers novel biology.</title>
        <authorList>
            <person name="Wiegand S."/>
            <person name="Jogler M."/>
            <person name="Boedeker C."/>
            <person name="Pinto D."/>
            <person name="Vollmers J."/>
            <person name="Rivas-Marin E."/>
            <person name="Kohn T."/>
            <person name="Peeters S.H."/>
            <person name="Heuer A."/>
            <person name="Rast P."/>
            <person name="Oberbeckmann S."/>
            <person name="Bunk B."/>
            <person name="Jeske O."/>
            <person name="Meyerdierks A."/>
            <person name="Storesund J.E."/>
            <person name="Kallscheuer N."/>
            <person name="Luecker S."/>
            <person name="Lage O.M."/>
            <person name="Pohl T."/>
            <person name="Merkel B.J."/>
            <person name="Hornburger P."/>
            <person name="Mueller R.-W."/>
            <person name="Bruemmer F."/>
            <person name="Labrenz M."/>
            <person name="Spormann A.M."/>
            <person name="Op den Camp H."/>
            <person name="Overmann J."/>
            <person name="Amann R."/>
            <person name="Jetten M.S.M."/>
            <person name="Mascher T."/>
            <person name="Medema M.H."/>
            <person name="Devos D.P."/>
            <person name="Kaster A.-K."/>
            <person name="Ovreas L."/>
            <person name="Rohde M."/>
            <person name="Galperin M.Y."/>
            <person name="Jogler C."/>
        </authorList>
    </citation>
    <scope>NUCLEOTIDE SEQUENCE [LARGE SCALE GENOMIC DNA]</scope>
    <source>
        <strain evidence="3 4">Pla133</strain>
    </source>
</reference>
<proteinExistence type="predicted"/>
<dbReference type="PANTHER" id="PTHR12526">
    <property type="entry name" value="GLYCOSYLTRANSFERASE"/>
    <property type="match status" value="1"/>
</dbReference>
<sequence>MRVAYVNQDPGVRPGKPKGAAVHVLAMRSALARAGAEVLAIDEADPDRLESQLAPELARGAIDLIYERYALGADRSVRLARTYGVPHLLEVNAPLILEAARYRGRTAERSDELLEAEIFLASDRVLCVSSALAEYVRQRSGGDATVVVEANAVDPAFLANPTPEPGFGTPGRLVLGFHGRLRPWHGFDRQVELASRLIEAGIDLELAIVGEGDFDAARTLPADRVVRAPWCAPHEVPAYVARFDLVALTYGPDAPEWFSPLKLAEAMAVGAVPLVADRGDLPQVVKDGESGRVLPAGDADAWFAAALELCCDARERARLAAGCRHAVAGLTWDAQAERALDVARDRSRTR</sequence>
<gene>
    <name evidence="3" type="primary">pimA</name>
    <name evidence="3" type="ORF">Pla133_01450</name>
</gene>
<accession>A0A518BDP9</accession>
<dbReference type="KEGG" id="pbap:Pla133_01450"/>
<evidence type="ECO:0000313" key="3">
    <source>
        <dbReference type="EMBL" id="QDU65082.1"/>
    </source>
</evidence>
<name>A0A518BDP9_9BACT</name>
<evidence type="ECO:0000256" key="1">
    <source>
        <dbReference type="ARBA" id="ARBA00022676"/>
    </source>
</evidence>
<dbReference type="AlphaFoldDB" id="A0A518BDP9"/>
<dbReference type="EMBL" id="CP036287">
    <property type="protein sequence ID" value="QDU65082.1"/>
    <property type="molecule type" value="Genomic_DNA"/>
</dbReference>
<dbReference type="CDD" id="cd03801">
    <property type="entry name" value="GT4_PimA-like"/>
    <property type="match status" value="1"/>
</dbReference>
<organism evidence="3 4">
    <name type="scientific">Engelhardtia mirabilis</name>
    <dbReference type="NCBI Taxonomy" id="2528011"/>
    <lineage>
        <taxon>Bacteria</taxon>
        <taxon>Pseudomonadati</taxon>
        <taxon>Planctomycetota</taxon>
        <taxon>Planctomycetia</taxon>
        <taxon>Planctomycetia incertae sedis</taxon>
        <taxon>Engelhardtia</taxon>
    </lineage>
</organism>
<evidence type="ECO:0000256" key="2">
    <source>
        <dbReference type="ARBA" id="ARBA00022679"/>
    </source>
</evidence>
<dbReference type="SUPFAM" id="SSF53756">
    <property type="entry name" value="UDP-Glycosyltransferase/glycogen phosphorylase"/>
    <property type="match status" value="1"/>
</dbReference>
<keyword evidence="2 3" id="KW-0808">Transferase</keyword>
<dbReference type="Pfam" id="PF13692">
    <property type="entry name" value="Glyco_trans_1_4"/>
    <property type="match status" value="1"/>
</dbReference>
<protein>
    <submittedName>
        <fullName evidence="3">GDP-mannose-dependent alpha-(1-2)-phosphatidylinositol mannosyltransferase</fullName>
    </submittedName>
</protein>
<dbReference type="Gene3D" id="3.40.50.2000">
    <property type="entry name" value="Glycogen Phosphorylase B"/>
    <property type="match status" value="2"/>
</dbReference>
<evidence type="ECO:0000313" key="4">
    <source>
        <dbReference type="Proteomes" id="UP000316921"/>
    </source>
</evidence>
<keyword evidence="4" id="KW-1185">Reference proteome</keyword>
<dbReference type="Proteomes" id="UP000316921">
    <property type="component" value="Chromosome"/>
</dbReference>
<dbReference type="GO" id="GO:0016757">
    <property type="term" value="F:glycosyltransferase activity"/>
    <property type="evidence" value="ECO:0007669"/>
    <property type="project" value="UniProtKB-KW"/>
</dbReference>
<dbReference type="RefSeq" id="WP_145061363.1">
    <property type="nucleotide sequence ID" value="NZ_CP036287.1"/>
</dbReference>